<evidence type="ECO:0000313" key="2">
    <source>
        <dbReference type="EMBL" id="KAK4287823.1"/>
    </source>
</evidence>
<keyword evidence="3" id="KW-1185">Reference proteome</keyword>
<gene>
    <name evidence="2" type="ORF">Pmani_039128</name>
</gene>
<proteinExistence type="predicted"/>
<name>A0AAE1TJK7_9EUCA</name>
<dbReference type="EMBL" id="JAWZYT010006645">
    <property type="protein sequence ID" value="KAK4287823.1"/>
    <property type="molecule type" value="Genomic_DNA"/>
</dbReference>
<feature type="transmembrane region" description="Helical" evidence="1">
    <location>
        <begin position="45"/>
        <end position="65"/>
    </location>
</feature>
<keyword evidence="1" id="KW-0472">Membrane</keyword>
<keyword evidence="1" id="KW-1133">Transmembrane helix</keyword>
<keyword evidence="1" id="KW-0812">Transmembrane</keyword>
<accession>A0AAE1TJK7</accession>
<organism evidence="2 3">
    <name type="scientific">Petrolisthes manimaculis</name>
    <dbReference type="NCBI Taxonomy" id="1843537"/>
    <lineage>
        <taxon>Eukaryota</taxon>
        <taxon>Metazoa</taxon>
        <taxon>Ecdysozoa</taxon>
        <taxon>Arthropoda</taxon>
        <taxon>Crustacea</taxon>
        <taxon>Multicrustacea</taxon>
        <taxon>Malacostraca</taxon>
        <taxon>Eumalacostraca</taxon>
        <taxon>Eucarida</taxon>
        <taxon>Decapoda</taxon>
        <taxon>Pleocyemata</taxon>
        <taxon>Anomura</taxon>
        <taxon>Galatheoidea</taxon>
        <taxon>Porcellanidae</taxon>
        <taxon>Petrolisthes</taxon>
    </lineage>
</organism>
<dbReference type="AlphaFoldDB" id="A0AAE1TJK7"/>
<evidence type="ECO:0000313" key="3">
    <source>
        <dbReference type="Proteomes" id="UP001292094"/>
    </source>
</evidence>
<comment type="caution">
    <text evidence="2">The sequence shown here is derived from an EMBL/GenBank/DDBJ whole genome shotgun (WGS) entry which is preliminary data.</text>
</comment>
<protein>
    <submittedName>
        <fullName evidence="2">Uncharacterized protein</fullName>
    </submittedName>
</protein>
<evidence type="ECO:0000256" key="1">
    <source>
        <dbReference type="SAM" id="Phobius"/>
    </source>
</evidence>
<dbReference type="Proteomes" id="UP001292094">
    <property type="component" value="Unassembled WGS sequence"/>
</dbReference>
<feature type="transmembrane region" description="Helical" evidence="1">
    <location>
        <begin position="77"/>
        <end position="103"/>
    </location>
</feature>
<reference evidence="2" key="1">
    <citation type="submission" date="2023-11" db="EMBL/GenBank/DDBJ databases">
        <title>Genome assemblies of two species of porcelain crab, Petrolisthes cinctipes and Petrolisthes manimaculis (Anomura: Porcellanidae).</title>
        <authorList>
            <person name="Angst P."/>
        </authorList>
    </citation>
    <scope>NUCLEOTIDE SEQUENCE</scope>
    <source>
        <strain evidence="2">PB745_02</strain>
        <tissue evidence="2">Gill</tissue>
    </source>
</reference>
<sequence>MRSQPMLLWLYPENWLFGYRHYKLDCRYPWSDSRHIHRYRPVSHAVGWFVFVVYVIILILSALLLQGIRHERRGFVMAWVWGMVVCVILQIIGAILDIVAGVWGTGIADCHTFHGLIKNAWKILENSGSIWNIFEGPGMILEASGTFWKLLEKSWKLLEHSGSF</sequence>